<evidence type="ECO:0000256" key="7">
    <source>
        <dbReference type="ARBA" id="ARBA00022840"/>
    </source>
</evidence>
<dbReference type="Gene3D" id="1.10.510.10">
    <property type="entry name" value="Transferase(Phosphotransferase) domain 1"/>
    <property type="match status" value="1"/>
</dbReference>
<evidence type="ECO:0000259" key="13">
    <source>
        <dbReference type="PROSITE" id="PS51178"/>
    </source>
</evidence>
<comment type="catalytic activity">
    <reaction evidence="8">
        <text>L-threonyl-[protein] + ATP = O-phospho-L-threonyl-[protein] + ADP + H(+)</text>
        <dbReference type="Rhea" id="RHEA:46608"/>
        <dbReference type="Rhea" id="RHEA-COMP:11060"/>
        <dbReference type="Rhea" id="RHEA-COMP:11605"/>
        <dbReference type="ChEBI" id="CHEBI:15378"/>
        <dbReference type="ChEBI" id="CHEBI:30013"/>
        <dbReference type="ChEBI" id="CHEBI:30616"/>
        <dbReference type="ChEBI" id="CHEBI:61977"/>
        <dbReference type="ChEBI" id="CHEBI:456216"/>
        <dbReference type="EC" id="2.7.11.1"/>
    </reaction>
</comment>
<dbReference type="RefSeq" id="WP_143781829.1">
    <property type="nucleotide sequence ID" value="NZ_CP041616.1"/>
</dbReference>
<evidence type="ECO:0000313" key="14">
    <source>
        <dbReference type="EMBL" id="QDO87171.1"/>
    </source>
</evidence>
<evidence type="ECO:0000256" key="4">
    <source>
        <dbReference type="ARBA" id="ARBA00022737"/>
    </source>
</evidence>
<feature type="binding site" evidence="10">
    <location>
        <position position="41"/>
    </location>
    <ligand>
        <name>ATP</name>
        <dbReference type="ChEBI" id="CHEBI:30616"/>
    </ligand>
</feature>
<protein>
    <recommendedName>
        <fullName evidence="1">non-specific serine/threonine protein kinase</fullName>
        <ecNumber evidence="1">2.7.11.1</ecNumber>
    </recommendedName>
</protein>
<keyword evidence="6 14" id="KW-0418">Kinase</keyword>
<accession>A0A516G6L3</accession>
<dbReference type="InterPro" id="IPR011009">
    <property type="entry name" value="Kinase-like_dom_sf"/>
</dbReference>
<evidence type="ECO:0000259" key="12">
    <source>
        <dbReference type="PROSITE" id="PS50011"/>
    </source>
</evidence>
<dbReference type="PROSITE" id="PS00108">
    <property type="entry name" value="PROTEIN_KINASE_ST"/>
    <property type="match status" value="1"/>
</dbReference>
<evidence type="ECO:0000256" key="2">
    <source>
        <dbReference type="ARBA" id="ARBA00022527"/>
    </source>
</evidence>
<feature type="domain" description="PASTA" evidence="13">
    <location>
        <begin position="541"/>
        <end position="607"/>
    </location>
</feature>
<feature type="domain" description="PASTA" evidence="13">
    <location>
        <begin position="405"/>
        <end position="471"/>
    </location>
</feature>
<dbReference type="PROSITE" id="PS00107">
    <property type="entry name" value="PROTEIN_KINASE_ATP"/>
    <property type="match status" value="1"/>
</dbReference>
<dbReference type="GO" id="GO:0004674">
    <property type="term" value="F:protein serine/threonine kinase activity"/>
    <property type="evidence" value="ECO:0007669"/>
    <property type="project" value="UniProtKB-KW"/>
</dbReference>
<evidence type="ECO:0000256" key="6">
    <source>
        <dbReference type="ARBA" id="ARBA00022777"/>
    </source>
</evidence>
<name>A0A516G6L3_9MICO</name>
<dbReference type="InterPro" id="IPR000719">
    <property type="entry name" value="Prot_kinase_dom"/>
</dbReference>
<feature type="compositionally biased region" description="Pro residues" evidence="11">
    <location>
        <begin position="662"/>
        <end position="684"/>
    </location>
</feature>
<keyword evidence="2" id="KW-0723">Serine/threonine-protein kinase</keyword>
<dbReference type="AlphaFoldDB" id="A0A516G6L3"/>
<proteinExistence type="predicted"/>
<dbReference type="Gene3D" id="3.30.200.20">
    <property type="entry name" value="Phosphorylase Kinase, domain 1"/>
    <property type="match status" value="1"/>
</dbReference>
<dbReference type="Pfam" id="PF00069">
    <property type="entry name" value="Pkinase"/>
    <property type="match status" value="1"/>
</dbReference>
<dbReference type="CDD" id="cd06577">
    <property type="entry name" value="PASTA_pknB"/>
    <property type="match status" value="3"/>
</dbReference>
<dbReference type="SMART" id="SM00740">
    <property type="entry name" value="PASTA"/>
    <property type="match status" value="3"/>
</dbReference>
<evidence type="ECO:0000256" key="9">
    <source>
        <dbReference type="ARBA" id="ARBA00048679"/>
    </source>
</evidence>
<keyword evidence="7 10" id="KW-0067">ATP-binding</keyword>
<reference evidence="14 15" key="1">
    <citation type="submission" date="2019-07" db="EMBL/GenBank/DDBJ databases">
        <title>complete genome sequencing of Ornithinimicrobium sp. H23M54.</title>
        <authorList>
            <person name="Bae J.-W."/>
            <person name="Lee S.-Y."/>
        </authorList>
    </citation>
    <scope>NUCLEOTIDE SEQUENCE [LARGE SCALE GENOMIC DNA]</scope>
    <source>
        <strain evidence="14 15">H23M54</strain>
    </source>
</reference>
<dbReference type="OrthoDB" id="9762169at2"/>
<dbReference type="PANTHER" id="PTHR43289:SF6">
    <property type="entry name" value="SERINE_THREONINE-PROTEIN KINASE NEKL-3"/>
    <property type="match status" value="1"/>
</dbReference>
<keyword evidence="3" id="KW-0808">Transferase</keyword>
<evidence type="ECO:0000313" key="15">
    <source>
        <dbReference type="Proteomes" id="UP000315395"/>
    </source>
</evidence>
<keyword evidence="4" id="KW-0677">Repeat</keyword>
<dbReference type="GO" id="GO:0045717">
    <property type="term" value="P:negative regulation of fatty acid biosynthetic process"/>
    <property type="evidence" value="ECO:0007669"/>
    <property type="project" value="UniProtKB-ARBA"/>
</dbReference>
<dbReference type="InterPro" id="IPR017441">
    <property type="entry name" value="Protein_kinase_ATP_BS"/>
</dbReference>
<evidence type="ECO:0000256" key="10">
    <source>
        <dbReference type="PROSITE-ProRule" id="PRU10141"/>
    </source>
</evidence>
<gene>
    <name evidence="14" type="primary">pknB</name>
    <name evidence="14" type="ORF">FNH13_01570</name>
</gene>
<feature type="compositionally biased region" description="Low complexity" evidence="11">
    <location>
        <begin position="629"/>
        <end position="646"/>
    </location>
</feature>
<dbReference type="CDD" id="cd14014">
    <property type="entry name" value="STKc_PknB_like"/>
    <property type="match status" value="1"/>
</dbReference>
<dbReference type="Proteomes" id="UP000315395">
    <property type="component" value="Chromosome"/>
</dbReference>
<dbReference type="Gene3D" id="3.30.10.20">
    <property type="match status" value="3"/>
</dbReference>
<dbReference type="GO" id="GO:0005524">
    <property type="term" value="F:ATP binding"/>
    <property type="evidence" value="ECO:0007669"/>
    <property type="project" value="UniProtKB-UniRule"/>
</dbReference>
<comment type="catalytic activity">
    <reaction evidence="9">
        <text>L-seryl-[protein] + ATP = O-phospho-L-seryl-[protein] + ADP + H(+)</text>
        <dbReference type="Rhea" id="RHEA:17989"/>
        <dbReference type="Rhea" id="RHEA-COMP:9863"/>
        <dbReference type="Rhea" id="RHEA-COMP:11604"/>
        <dbReference type="ChEBI" id="CHEBI:15378"/>
        <dbReference type="ChEBI" id="CHEBI:29999"/>
        <dbReference type="ChEBI" id="CHEBI:30616"/>
        <dbReference type="ChEBI" id="CHEBI:83421"/>
        <dbReference type="ChEBI" id="CHEBI:456216"/>
        <dbReference type="EC" id="2.7.11.1"/>
    </reaction>
</comment>
<feature type="region of interest" description="Disordered" evidence="11">
    <location>
        <begin position="334"/>
        <end position="362"/>
    </location>
</feature>
<dbReference type="InterPro" id="IPR005543">
    <property type="entry name" value="PASTA_dom"/>
</dbReference>
<dbReference type="InterPro" id="IPR008271">
    <property type="entry name" value="Ser/Thr_kinase_AS"/>
</dbReference>
<dbReference type="FunFam" id="3.30.200.20:FF:000035">
    <property type="entry name" value="Serine/threonine protein kinase Stk1"/>
    <property type="match status" value="1"/>
</dbReference>
<feature type="domain" description="PASTA" evidence="13">
    <location>
        <begin position="472"/>
        <end position="540"/>
    </location>
</feature>
<evidence type="ECO:0000256" key="8">
    <source>
        <dbReference type="ARBA" id="ARBA00047899"/>
    </source>
</evidence>
<dbReference type="SUPFAM" id="SSF56112">
    <property type="entry name" value="Protein kinase-like (PK-like)"/>
    <property type="match status" value="1"/>
</dbReference>
<dbReference type="EMBL" id="CP041616">
    <property type="protein sequence ID" value="QDO87171.1"/>
    <property type="molecule type" value="Genomic_DNA"/>
</dbReference>
<dbReference type="Pfam" id="PF03793">
    <property type="entry name" value="PASTA"/>
    <property type="match status" value="3"/>
</dbReference>
<dbReference type="EC" id="2.7.11.1" evidence="1"/>
<dbReference type="PANTHER" id="PTHR43289">
    <property type="entry name" value="MITOGEN-ACTIVATED PROTEIN KINASE KINASE KINASE 20-RELATED"/>
    <property type="match status" value="1"/>
</dbReference>
<dbReference type="NCBIfam" id="NF033483">
    <property type="entry name" value="PknB_PASTA_kin"/>
    <property type="match status" value="1"/>
</dbReference>
<evidence type="ECO:0000256" key="1">
    <source>
        <dbReference type="ARBA" id="ARBA00012513"/>
    </source>
</evidence>
<feature type="region of interest" description="Disordered" evidence="11">
    <location>
        <begin position="616"/>
        <end position="684"/>
    </location>
</feature>
<organism evidence="14 15">
    <name type="scientific">Ornithinimicrobium ciconiae</name>
    <dbReference type="NCBI Taxonomy" id="2594265"/>
    <lineage>
        <taxon>Bacteria</taxon>
        <taxon>Bacillati</taxon>
        <taxon>Actinomycetota</taxon>
        <taxon>Actinomycetes</taxon>
        <taxon>Micrococcales</taxon>
        <taxon>Ornithinimicrobiaceae</taxon>
        <taxon>Ornithinimicrobium</taxon>
    </lineage>
</organism>
<feature type="domain" description="Protein kinase" evidence="12">
    <location>
        <begin position="12"/>
        <end position="279"/>
    </location>
</feature>
<dbReference type="PROSITE" id="PS50011">
    <property type="entry name" value="PROTEIN_KINASE_DOM"/>
    <property type="match status" value="1"/>
</dbReference>
<evidence type="ECO:0000256" key="3">
    <source>
        <dbReference type="ARBA" id="ARBA00022679"/>
    </source>
</evidence>
<dbReference type="KEGG" id="orz:FNH13_01570"/>
<evidence type="ECO:0000256" key="11">
    <source>
        <dbReference type="SAM" id="MobiDB-lite"/>
    </source>
</evidence>
<sequence>MSEEPLILGGRYEVGELIGRGGMAEVHQGHDLRLGRAVAIKILRTDLARDTSFLARFRREAQAAAGLNHPSIVAAYDSGEQELRESGGAPVLVPYIVMELVEGHTLREILNTEKVLDPDEAARVTAAVLAALDYSHERGLVHRDIKPANVMVTRGGAIKVMDFGIARALADTAATMTQTQSVLGTARYLSPEQAQGEDVDARSDLYSTGCLLYELLTGRTPFVGDPVSLVYQHLGEQAKAPSSFQGDLTVPLDAITLHALRKAPADRYQSAAAFRSDLLAARAGEPISDAAMASLSAVVGSHDVLSGGAVPSAGPDTRPIAASAVGAAAGTAAGIASQGRPGGLPPRPLAGDPGYDDGDERTDEIPVREQRHSGGWLVLSVLALLALAGVGWVVYQALGPSGEDDVVTVSVPFVINDTEADAEGKILARNLVVGQVDLVADNQPPGTVIAQDPAAGQQVDEGSDVNLTVSSGPEAIRIPDVSGNDEDSARTILEGANLTVAAEVVEEDNPDFDKGMVIRTDPEAGNEQAPDAPITLVVASGQTEMPQVTDLDIVDAMVALQGARLHENVTREDEVRTDVEPNTVLSQSVEAGDIVDYQTEITLVVAVAPREVITTTTEVTVTQPPPSEPTSDPTTEPTTDPTTDPTTEPPTDDPTEPTTGPTSPPGPTEPPGDPTLPDPPEPTE</sequence>
<evidence type="ECO:0000256" key="5">
    <source>
        <dbReference type="ARBA" id="ARBA00022741"/>
    </source>
</evidence>
<dbReference type="PROSITE" id="PS51178">
    <property type="entry name" value="PASTA"/>
    <property type="match status" value="3"/>
</dbReference>
<dbReference type="SMART" id="SM00220">
    <property type="entry name" value="S_TKc"/>
    <property type="match status" value="1"/>
</dbReference>
<keyword evidence="15" id="KW-1185">Reference proteome</keyword>
<dbReference type="FunFam" id="1.10.510.10:FF:000021">
    <property type="entry name" value="Serine/threonine protein kinase"/>
    <property type="match status" value="1"/>
</dbReference>
<keyword evidence="5 10" id="KW-0547">Nucleotide-binding</keyword>